<dbReference type="EMBL" id="JAGTTL010000035">
    <property type="protein sequence ID" value="KAK6294645.1"/>
    <property type="molecule type" value="Genomic_DNA"/>
</dbReference>
<dbReference type="AlphaFoldDB" id="A0AAN8KSS9"/>
<gene>
    <name evidence="3" type="ORF">J4Q44_G00354750</name>
</gene>
<reference evidence="3 4" key="1">
    <citation type="submission" date="2021-04" db="EMBL/GenBank/DDBJ databases">
        <authorList>
            <person name="De Guttry C."/>
            <person name="Zahm M."/>
            <person name="Klopp C."/>
            <person name="Cabau C."/>
            <person name="Louis A."/>
            <person name="Berthelot C."/>
            <person name="Parey E."/>
            <person name="Roest Crollius H."/>
            <person name="Montfort J."/>
            <person name="Robinson-Rechavi M."/>
            <person name="Bucao C."/>
            <person name="Bouchez O."/>
            <person name="Gislard M."/>
            <person name="Lluch J."/>
            <person name="Milhes M."/>
            <person name="Lampietro C."/>
            <person name="Lopez Roques C."/>
            <person name="Donnadieu C."/>
            <person name="Braasch I."/>
            <person name="Desvignes T."/>
            <person name="Postlethwait J."/>
            <person name="Bobe J."/>
            <person name="Wedekind C."/>
            <person name="Guiguen Y."/>
        </authorList>
    </citation>
    <scope>NUCLEOTIDE SEQUENCE [LARGE SCALE GENOMIC DNA]</scope>
    <source>
        <strain evidence="3">Cs_M1</strain>
        <tissue evidence="3">Blood</tissue>
    </source>
</reference>
<keyword evidence="2" id="KW-0677">Repeat</keyword>
<comment type="caution">
    <text evidence="3">The sequence shown here is derived from an EMBL/GenBank/DDBJ whole genome shotgun (WGS) entry which is preliminary data.</text>
</comment>
<keyword evidence="4" id="KW-1185">Reference proteome</keyword>
<evidence type="ECO:0000256" key="2">
    <source>
        <dbReference type="ARBA" id="ARBA00022737"/>
    </source>
</evidence>
<evidence type="ECO:0000313" key="4">
    <source>
        <dbReference type="Proteomes" id="UP001356427"/>
    </source>
</evidence>
<dbReference type="InterPro" id="IPR003591">
    <property type="entry name" value="Leu-rich_rpt_typical-subtyp"/>
</dbReference>
<dbReference type="InterPro" id="IPR001611">
    <property type="entry name" value="Leu-rich_rpt"/>
</dbReference>
<keyword evidence="1" id="KW-0433">Leucine-rich repeat</keyword>
<evidence type="ECO:0000256" key="1">
    <source>
        <dbReference type="ARBA" id="ARBA00022614"/>
    </source>
</evidence>
<accession>A0AAN8KSS9</accession>
<dbReference type="SUPFAM" id="SSF52058">
    <property type="entry name" value="L domain-like"/>
    <property type="match status" value="1"/>
</dbReference>
<dbReference type="Pfam" id="PF13855">
    <property type="entry name" value="LRR_8"/>
    <property type="match status" value="1"/>
</dbReference>
<dbReference type="Proteomes" id="UP001356427">
    <property type="component" value="Unassembled WGS sequence"/>
</dbReference>
<dbReference type="PANTHER" id="PTHR45712">
    <property type="entry name" value="AGAP008170-PA"/>
    <property type="match status" value="1"/>
</dbReference>
<name>A0AAN8KSS9_9TELE</name>
<organism evidence="3 4">
    <name type="scientific">Coregonus suidteri</name>
    <dbReference type="NCBI Taxonomy" id="861788"/>
    <lineage>
        <taxon>Eukaryota</taxon>
        <taxon>Metazoa</taxon>
        <taxon>Chordata</taxon>
        <taxon>Craniata</taxon>
        <taxon>Vertebrata</taxon>
        <taxon>Euteleostomi</taxon>
        <taxon>Actinopterygii</taxon>
        <taxon>Neopterygii</taxon>
        <taxon>Teleostei</taxon>
        <taxon>Protacanthopterygii</taxon>
        <taxon>Salmoniformes</taxon>
        <taxon>Salmonidae</taxon>
        <taxon>Coregoninae</taxon>
        <taxon>Coregonus</taxon>
    </lineage>
</organism>
<dbReference type="Pfam" id="PF00560">
    <property type="entry name" value="LRR_1"/>
    <property type="match status" value="1"/>
</dbReference>
<sequence>MLRSAIGSLRNLTILGVNCNPISSRGLGRPDRAAGQLQALHWLNLAGNEFKALPDEINNLVLDLDRNSFEHVPKSLSDMTSLQVMSMKFNDITSLENDLILGFTGMTKLELRENPLRHKPHHWKGLNFILLGKVNKAEADISDS</sequence>
<evidence type="ECO:0000313" key="3">
    <source>
        <dbReference type="EMBL" id="KAK6294645.1"/>
    </source>
</evidence>
<dbReference type="PANTHER" id="PTHR45712:SF31">
    <property type="entry name" value="PODOCAN"/>
    <property type="match status" value="1"/>
</dbReference>
<proteinExistence type="predicted"/>
<dbReference type="GO" id="GO:0005615">
    <property type="term" value="C:extracellular space"/>
    <property type="evidence" value="ECO:0007669"/>
    <property type="project" value="TreeGrafter"/>
</dbReference>
<dbReference type="SMART" id="SM00369">
    <property type="entry name" value="LRR_TYP"/>
    <property type="match status" value="2"/>
</dbReference>
<dbReference type="InterPro" id="IPR032675">
    <property type="entry name" value="LRR_dom_sf"/>
</dbReference>
<dbReference type="Gene3D" id="3.80.10.10">
    <property type="entry name" value="Ribonuclease Inhibitor"/>
    <property type="match status" value="1"/>
</dbReference>
<dbReference type="InterPro" id="IPR050333">
    <property type="entry name" value="SLRP"/>
</dbReference>
<protein>
    <submittedName>
        <fullName evidence="3">Uncharacterized protein</fullName>
    </submittedName>
</protein>